<accession>A0AAE3FHD1</accession>
<evidence type="ECO:0000313" key="2">
    <source>
        <dbReference type="Proteomes" id="UP001139365"/>
    </source>
</evidence>
<gene>
    <name evidence="1" type="ORF">MR241_06085</name>
</gene>
<dbReference type="AlphaFoldDB" id="A0AAE3FHD1"/>
<proteinExistence type="predicted"/>
<organism evidence="1 2">
    <name type="scientific">Candidatus Colimorpha enterica</name>
    <dbReference type="NCBI Taxonomy" id="3083063"/>
    <lineage>
        <taxon>Bacteria</taxon>
        <taxon>Pseudomonadati</taxon>
        <taxon>Bacteroidota</taxon>
        <taxon>Bacteroidia</taxon>
        <taxon>Bacteroidales</taxon>
        <taxon>Candidatus Colimorpha</taxon>
    </lineage>
</organism>
<reference evidence="1 2" key="1">
    <citation type="submission" date="2022-03" db="EMBL/GenBank/DDBJ databases">
        <title>Metagenome-assembled genomes from swine fecal metagenomes.</title>
        <authorList>
            <person name="Holman D.B."/>
            <person name="Kommadath A."/>
        </authorList>
    </citation>
    <scope>NUCLEOTIDE SEQUENCE [LARGE SCALE GENOMIC DNA]</scope>
    <source>
        <strain evidence="1">SUG147</strain>
    </source>
</reference>
<feature type="non-terminal residue" evidence="1">
    <location>
        <position position="1"/>
    </location>
</feature>
<dbReference type="EMBL" id="JALEMU010000096">
    <property type="protein sequence ID" value="MCI5755848.1"/>
    <property type="molecule type" value="Genomic_DNA"/>
</dbReference>
<name>A0AAE3FHD1_9BACT</name>
<dbReference type="Proteomes" id="UP001139365">
    <property type="component" value="Unassembled WGS sequence"/>
</dbReference>
<protein>
    <submittedName>
        <fullName evidence="1">Uncharacterized protein</fullName>
    </submittedName>
</protein>
<sequence length="124" mass="13808">SVIATGWGAVDAYAACTYFDFFDYWVMTGDSTFLDFAKFIQNNTKITASDSETGWYLPGMNLEACNVSGNVFSTAGDGVWLPWISHSFVDPIIDMRDRYGNADVTALADRYSREELSRLRNSGT</sequence>
<comment type="caution">
    <text evidence="1">The sequence shown here is derived from an EMBL/GenBank/DDBJ whole genome shotgun (WGS) entry which is preliminary data.</text>
</comment>
<evidence type="ECO:0000313" key="1">
    <source>
        <dbReference type="EMBL" id="MCI5755848.1"/>
    </source>
</evidence>